<accession>A0ABN0WRH2</accession>
<reference evidence="1 2" key="1">
    <citation type="journal article" date="2019" name="Int. J. Syst. Evol. Microbiol.">
        <title>The Global Catalogue of Microorganisms (GCM) 10K type strain sequencing project: providing services to taxonomists for standard genome sequencing and annotation.</title>
        <authorList>
            <consortium name="The Broad Institute Genomics Platform"/>
            <consortium name="The Broad Institute Genome Sequencing Center for Infectious Disease"/>
            <person name="Wu L."/>
            <person name="Ma J."/>
        </authorList>
    </citation>
    <scope>NUCLEOTIDE SEQUENCE [LARGE SCALE GENOMIC DNA]</scope>
    <source>
        <strain evidence="1 2">JCM 4565</strain>
    </source>
</reference>
<sequence length="87" mass="9892">MLFPDIAFHRAQQSVGGDPWWYDGEVTGLLFGAGQQSHFQKFFEHPFRGVVVKSESAEVLWAAYGPLCREFEDTQSFLAQLDLAERP</sequence>
<organism evidence="1 2">
    <name type="scientific">Streptomyces blastmyceticus</name>
    <dbReference type="NCBI Taxonomy" id="68180"/>
    <lineage>
        <taxon>Bacteria</taxon>
        <taxon>Bacillati</taxon>
        <taxon>Actinomycetota</taxon>
        <taxon>Actinomycetes</taxon>
        <taxon>Kitasatosporales</taxon>
        <taxon>Streptomycetaceae</taxon>
        <taxon>Streptomyces</taxon>
    </lineage>
</organism>
<comment type="caution">
    <text evidence="1">The sequence shown here is derived from an EMBL/GenBank/DDBJ whole genome shotgun (WGS) entry which is preliminary data.</text>
</comment>
<dbReference type="Proteomes" id="UP001500063">
    <property type="component" value="Unassembled WGS sequence"/>
</dbReference>
<keyword evidence="2" id="KW-1185">Reference proteome</keyword>
<dbReference type="EMBL" id="BAAABW010000013">
    <property type="protein sequence ID" value="GAA0344943.1"/>
    <property type="molecule type" value="Genomic_DNA"/>
</dbReference>
<name>A0ABN0WRH2_9ACTN</name>
<evidence type="ECO:0000313" key="1">
    <source>
        <dbReference type="EMBL" id="GAA0344943.1"/>
    </source>
</evidence>
<gene>
    <name evidence="1" type="ORF">GCM10010319_21470</name>
</gene>
<protein>
    <submittedName>
        <fullName evidence="1">Uncharacterized protein</fullName>
    </submittedName>
</protein>
<evidence type="ECO:0000313" key="2">
    <source>
        <dbReference type="Proteomes" id="UP001500063"/>
    </source>
</evidence>
<proteinExistence type="predicted"/>